<keyword evidence="2" id="KW-1185">Reference proteome</keyword>
<dbReference type="STRING" id="298386.PBPRB0561"/>
<dbReference type="EMBL" id="CR378676">
    <property type="protein sequence ID" value="CAG22434.1"/>
    <property type="molecule type" value="Genomic_DNA"/>
</dbReference>
<accession>Q6LJU6</accession>
<dbReference type="KEGG" id="ppr:PBPRB0561"/>
<dbReference type="GO" id="GO:0003677">
    <property type="term" value="F:DNA binding"/>
    <property type="evidence" value="ECO:0007669"/>
    <property type="project" value="InterPro"/>
</dbReference>
<gene>
    <name evidence="1" type="ordered locus">PBPRB0561</name>
</gene>
<dbReference type="SUPFAM" id="SSF47413">
    <property type="entry name" value="lambda repressor-like DNA-binding domains"/>
    <property type="match status" value="1"/>
</dbReference>
<organism evidence="1 2">
    <name type="scientific">Photobacterium profundum (strain SS9)</name>
    <dbReference type="NCBI Taxonomy" id="298386"/>
    <lineage>
        <taxon>Bacteria</taxon>
        <taxon>Pseudomonadati</taxon>
        <taxon>Pseudomonadota</taxon>
        <taxon>Gammaproteobacteria</taxon>
        <taxon>Vibrionales</taxon>
        <taxon>Vibrionaceae</taxon>
        <taxon>Photobacterium</taxon>
    </lineage>
</organism>
<dbReference type="HOGENOM" id="CLU_171066_0_0_6"/>
<dbReference type="Proteomes" id="UP000000593">
    <property type="component" value="Chromosome 2"/>
</dbReference>
<dbReference type="InterPro" id="IPR010982">
    <property type="entry name" value="Lambda_DNA-bd_dom_sf"/>
</dbReference>
<sequence length="109" mass="12321">MKSIYDIRCDNLTKIRNDFRSTREMAVKLDIHEQAMGQLLRGNRKLGNALARRFEELLGLQANVLDQTDATIPNEINEIALVLAEKMVKGKIPPAKVFALIDALLMDNE</sequence>
<name>Q6LJU6_PHOPR</name>
<dbReference type="RefSeq" id="WP_011220648.1">
    <property type="nucleotide sequence ID" value="NC_006371.1"/>
</dbReference>
<evidence type="ECO:0000313" key="2">
    <source>
        <dbReference type="Proteomes" id="UP000000593"/>
    </source>
</evidence>
<protein>
    <recommendedName>
        <fullName evidence="3">HTH cro/C1-type domain-containing protein</fullName>
    </recommendedName>
</protein>
<evidence type="ECO:0000313" key="1">
    <source>
        <dbReference type="EMBL" id="CAG22434.1"/>
    </source>
</evidence>
<reference evidence="2" key="1">
    <citation type="journal article" date="2005" name="Science">
        <title>Life at depth: Photobacterium profundum genome sequence and expression analysis.</title>
        <authorList>
            <person name="Vezzi A."/>
            <person name="Campanaro S."/>
            <person name="D'Angelo M."/>
            <person name="Simonato F."/>
            <person name="Vitulo N."/>
            <person name="Lauro F.M."/>
            <person name="Cestaro A."/>
            <person name="Malacrida G."/>
            <person name="Simionati B."/>
            <person name="Cannata N."/>
            <person name="Romualdi C."/>
            <person name="Bartlett D.H."/>
            <person name="Valle G."/>
        </authorList>
    </citation>
    <scope>NUCLEOTIDE SEQUENCE [LARGE SCALE GENOMIC DNA]</scope>
    <source>
        <strain evidence="2">ATCC BAA-1253 / SS9</strain>
    </source>
</reference>
<proteinExistence type="predicted"/>
<evidence type="ECO:0008006" key="3">
    <source>
        <dbReference type="Google" id="ProtNLM"/>
    </source>
</evidence>
<dbReference type="AlphaFoldDB" id="Q6LJU6"/>